<dbReference type="GO" id="GO:0004180">
    <property type="term" value="F:carboxypeptidase activity"/>
    <property type="evidence" value="ECO:0007669"/>
    <property type="project" value="UniProtKB-KW"/>
</dbReference>
<dbReference type="GO" id="GO:0008658">
    <property type="term" value="F:penicillin binding"/>
    <property type="evidence" value="ECO:0007669"/>
    <property type="project" value="InterPro"/>
</dbReference>
<evidence type="ECO:0000256" key="9">
    <source>
        <dbReference type="ARBA" id="ARBA00022984"/>
    </source>
</evidence>
<dbReference type="GO" id="GO:0008360">
    <property type="term" value="P:regulation of cell shape"/>
    <property type="evidence" value="ECO:0007669"/>
    <property type="project" value="UniProtKB-KW"/>
</dbReference>
<evidence type="ECO:0000256" key="2">
    <source>
        <dbReference type="ARBA" id="ARBA00022475"/>
    </source>
</evidence>
<dbReference type="InterPro" id="IPR036950">
    <property type="entry name" value="PBP_transglycosylase"/>
</dbReference>
<evidence type="ECO:0000256" key="13">
    <source>
        <dbReference type="ARBA" id="ARBA00044770"/>
    </source>
</evidence>
<dbReference type="EC" id="2.4.99.28" evidence="13"/>
<dbReference type="AlphaFoldDB" id="A0A381PN28"/>
<evidence type="ECO:0000256" key="7">
    <source>
        <dbReference type="ARBA" id="ARBA00022801"/>
    </source>
</evidence>
<dbReference type="EMBL" id="UINC01001024">
    <property type="protein sequence ID" value="SUZ67878.1"/>
    <property type="molecule type" value="Genomic_DNA"/>
</dbReference>
<keyword evidence="6" id="KW-0808">Transferase</keyword>
<keyword evidence="8" id="KW-0133">Cell shape</keyword>
<dbReference type="Pfam" id="PF00912">
    <property type="entry name" value="Transgly"/>
    <property type="match status" value="1"/>
</dbReference>
<feature type="domain" description="Glycosyl transferase family 51" evidence="16">
    <location>
        <begin position="31"/>
        <end position="214"/>
    </location>
</feature>
<keyword evidence="11" id="KW-0511">Multifunctional enzyme</keyword>
<evidence type="ECO:0000256" key="1">
    <source>
        <dbReference type="ARBA" id="ARBA00004236"/>
    </source>
</evidence>
<dbReference type="InterPro" id="IPR023346">
    <property type="entry name" value="Lysozyme-like_dom_sf"/>
</dbReference>
<keyword evidence="9" id="KW-0573">Peptidoglycan synthesis</keyword>
<organism evidence="17">
    <name type="scientific">marine metagenome</name>
    <dbReference type="NCBI Taxonomy" id="408172"/>
    <lineage>
        <taxon>unclassified sequences</taxon>
        <taxon>metagenomes</taxon>
        <taxon>ecological metagenomes</taxon>
    </lineage>
</organism>
<keyword evidence="4" id="KW-0645">Protease</keyword>
<evidence type="ECO:0000256" key="4">
    <source>
        <dbReference type="ARBA" id="ARBA00022670"/>
    </source>
</evidence>
<evidence type="ECO:0000256" key="6">
    <source>
        <dbReference type="ARBA" id="ARBA00022679"/>
    </source>
</evidence>
<dbReference type="PANTHER" id="PTHR32282:SF11">
    <property type="entry name" value="PENICILLIN-BINDING PROTEIN 1B"/>
    <property type="match status" value="1"/>
</dbReference>
<evidence type="ECO:0000256" key="8">
    <source>
        <dbReference type="ARBA" id="ARBA00022960"/>
    </source>
</evidence>
<evidence type="ECO:0000259" key="15">
    <source>
        <dbReference type="Pfam" id="PF00905"/>
    </source>
</evidence>
<evidence type="ECO:0000256" key="12">
    <source>
        <dbReference type="ARBA" id="ARBA00023316"/>
    </source>
</evidence>
<proteinExistence type="predicted"/>
<sequence>MPSLQDLEKPQSELSSELYSNDTILLGKYFRYNRSPVKYHELSNELITTLLVTEDIRFYNHSGIDFKGLVRATYGVFKNIITLGSSGLEGGGSTITQQLAKNLFKIRKERKGKLNNVPFIGLMISKIKEWIVAVKLEEFYTKNEILSMYLNTAEYGSNSYGIKVASKTYFNKLPSQINYNEASIIVGLLNKPTKYNPFYNPENAINKKTEILYNLYKYSKISKINFDSLSVLGLNLTYKVENQNAGQATYFRTVVKNYLINWAKNNSYDLFSDGLKIYTTIDSKMQYHAENAVAEQMERLQNVFNKHWDGKNPWIDEKGYEIKDFLKNSIKRTKRYKNLLKNNNGDTTRVFDILNEKKAMKVFSWDQEIDTIFSVIDSLKYYKNFLQAGFISIEPKTGHIKAWVGGINHKYFKYDHVKQGKRQPGSTIKPIVYAAAIDNGYSPCYPVVDAPVVFELPGQDPPYWRPDNHNGKWTGETMTLRKAMAKSVNSITAFITKKISPKTVVDYAKKLGIKSKLEPVPAVCLGAGGDVSLFDLVGSYSTFINKGIWTEPFFISRIEDKYGNLIQKFVPTKNEALSEETAFLMLHMLKGSKEEEGGTARGLNPELTVNNDVGAKTGTTQNASDGWFIGVTHNLVSGAWVGGDDRSIHFRDWAYGQGARTAMPIWQQYMLSVYNDSTTNINKGKFDKPSKKISIEIDCSVYNNDLKDDSLNIFIDKIDASDIF</sequence>
<evidence type="ECO:0000256" key="11">
    <source>
        <dbReference type="ARBA" id="ARBA00023268"/>
    </source>
</evidence>
<keyword evidence="2" id="KW-1003">Cell membrane</keyword>
<dbReference type="GO" id="GO:0006508">
    <property type="term" value="P:proteolysis"/>
    <property type="evidence" value="ECO:0007669"/>
    <property type="project" value="UniProtKB-KW"/>
</dbReference>
<protein>
    <recommendedName>
        <fullName evidence="13">peptidoglycan glycosyltransferase</fullName>
        <ecNumber evidence="13">2.4.99.28</ecNumber>
    </recommendedName>
</protein>
<evidence type="ECO:0000256" key="10">
    <source>
        <dbReference type="ARBA" id="ARBA00023136"/>
    </source>
</evidence>
<keyword evidence="7" id="KW-0378">Hydrolase</keyword>
<accession>A0A381PN28</accession>
<dbReference type="InterPro" id="IPR001460">
    <property type="entry name" value="PCN-bd_Tpept"/>
</dbReference>
<gene>
    <name evidence="17" type="ORF">METZ01_LOCUS20732</name>
</gene>
<evidence type="ECO:0000256" key="5">
    <source>
        <dbReference type="ARBA" id="ARBA00022676"/>
    </source>
</evidence>
<dbReference type="GO" id="GO:0030288">
    <property type="term" value="C:outer membrane-bounded periplasmic space"/>
    <property type="evidence" value="ECO:0007669"/>
    <property type="project" value="TreeGrafter"/>
</dbReference>
<dbReference type="Pfam" id="PF00905">
    <property type="entry name" value="Transpeptidase"/>
    <property type="match status" value="1"/>
</dbReference>
<evidence type="ECO:0000259" key="16">
    <source>
        <dbReference type="Pfam" id="PF00912"/>
    </source>
</evidence>
<dbReference type="InterPro" id="IPR050396">
    <property type="entry name" value="Glycosyltr_51/Transpeptidase"/>
</dbReference>
<comment type="subcellular location">
    <subcellularLocation>
        <location evidence="1">Cell membrane</location>
    </subcellularLocation>
</comment>
<keyword evidence="3" id="KW-0121">Carboxypeptidase</keyword>
<dbReference type="GO" id="GO:0071555">
    <property type="term" value="P:cell wall organization"/>
    <property type="evidence" value="ECO:0007669"/>
    <property type="project" value="UniProtKB-KW"/>
</dbReference>
<dbReference type="GO" id="GO:0008955">
    <property type="term" value="F:peptidoglycan glycosyltransferase activity"/>
    <property type="evidence" value="ECO:0007669"/>
    <property type="project" value="UniProtKB-EC"/>
</dbReference>
<evidence type="ECO:0000256" key="3">
    <source>
        <dbReference type="ARBA" id="ARBA00022645"/>
    </source>
</evidence>
<dbReference type="PANTHER" id="PTHR32282">
    <property type="entry name" value="BINDING PROTEIN TRANSPEPTIDASE, PUTATIVE-RELATED"/>
    <property type="match status" value="1"/>
</dbReference>
<keyword evidence="10" id="KW-0472">Membrane</keyword>
<dbReference type="Gene3D" id="1.10.3810.10">
    <property type="entry name" value="Biosynthetic peptidoglycan transglycosylase-like"/>
    <property type="match status" value="1"/>
</dbReference>
<comment type="catalytic activity">
    <reaction evidence="14">
        <text>[GlcNAc-(1-&gt;4)-Mur2Ac(oyl-L-Ala-gamma-D-Glu-L-Lys-D-Ala-D-Ala)](n)-di-trans,octa-cis-undecaprenyl diphosphate + beta-D-GlcNAc-(1-&gt;4)-Mur2Ac(oyl-L-Ala-gamma-D-Glu-L-Lys-D-Ala-D-Ala)-di-trans,octa-cis-undecaprenyl diphosphate = [GlcNAc-(1-&gt;4)-Mur2Ac(oyl-L-Ala-gamma-D-Glu-L-Lys-D-Ala-D-Ala)](n+1)-di-trans,octa-cis-undecaprenyl diphosphate + di-trans,octa-cis-undecaprenyl diphosphate + H(+)</text>
        <dbReference type="Rhea" id="RHEA:23708"/>
        <dbReference type="Rhea" id="RHEA-COMP:9602"/>
        <dbReference type="Rhea" id="RHEA-COMP:9603"/>
        <dbReference type="ChEBI" id="CHEBI:15378"/>
        <dbReference type="ChEBI" id="CHEBI:58405"/>
        <dbReference type="ChEBI" id="CHEBI:60033"/>
        <dbReference type="ChEBI" id="CHEBI:78435"/>
        <dbReference type="EC" id="2.4.99.28"/>
    </reaction>
</comment>
<keyword evidence="5" id="KW-0328">Glycosyltransferase</keyword>
<name>A0A381PN28_9ZZZZ</name>
<dbReference type="GO" id="GO:0009252">
    <property type="term" value="P:peptidoglycan biosynthetic process"/>
    <property type="evidence" value="ECO:0007669"/>
    <property type="project" value="UniProtKB-KW"/>
</dbReference>
<keyword evidence="12" id="KW-0961">Cell wall biogenesis/degradation</keyword>
<dbReference type="SUPFAM" id="SSF53955">
    <property type="entry name" value="Lysozyme-like"/>
    <property type="match status" value="1"/>
</dbReference>
<dbReference type="InterPro" id="IPR001264">
    <property type="entry name" value="Glyco_trans_51"/>
</dbReference>
<dbReference type="SUPFAM" id="SSF56601">
    <property type="entry name" value="beta-lactamase/transpeptidase-like"/>
    <property type="match status" value="1"/>
</dbReference>
<evidence type="ECO:0000313" key="17">
    <source>
        <dbReference type="EMBL" id="SUZ67878.1"/>
    </source>
</evidence>
<dbReference type="Gene3D" id="3.40.710.10">
    <property type="entry name" value="DD-peptidase/beta-lactamase superfamily"/>
    <property type="match status" value="2"/>
</dbReference>
<feature type="domain" description="Penicillin-binding protein transpeptidase" evidence="15">
    <location>
        <begin position="391"/>
        <end position="632"/>
    </location>
</feature>
<reference evidence="17" key="1">
    <citation type="submission" date="2018-05" db="EMBL/GenBank/DDBJ databases">
        <authorList>
            <person name="Lanie J.A."/>
            <person name="Ng W.-L."/>
            <person name="Kazmierczak K.M."/>
            <person name="Andrzejewski T.M."/>
            <person name="Davidsen T.M."/>
            <person name="Wayne K.J."/>
            <person name="Tettelin H."/>
            <person name="Glass J.I."/>
            <person name="Rusch D."/>
            <person name="Podicherti R."/>
            <person name="Tsui H.-C.T."/>
            <person name="Winkler M.E."/>
        </authorList>
    </citation>
    <scope>NUCLEOTIDE SEQUENCE</scope>
</reference>
<dbReference type="GO" id="GO:0005886">
    <property type="term" value="C:plasma membrane"/>
    <property type="evidence" value="ECO:0007669"/>
    <property type="project" value="UniProtKB-SubCell"/>
</dbReference>
<evidence type="ECO:0000256" key="14">
    <source>
        <dbReference type="ARBA" id="ARBA00049902"/>
    </source>
</evidence>
<dbReference type="InterPro" id="IPR012338">
    <property type="entry name" value="Beta-lactam/transpept-like"/>
</dbReference>